<organism evidence="1 2">
    <name type="scientific">Rahnella perminowiae</name>
    <dbReference type="NCBI Taxonomy" id="2816244"/>
    <lineage>
        <taxon>Bacteria</taxon>
        <taxon>Pseudomonadati</taxon>
        <taxon>Pseudomonadota</taxon>
        <taxon>Gammaproteobacteria</taxon>
        <taxon>Enterobacterales</taxon>
        <taxon>Yersiniaceae</taxon>
        <taxon>Rahnella</taxon>
    </lineage>
</organism>
<proteinExistence type="predicted"/>
<reference evidence="1 2" key="1">
    <citation type="submission" date="2021-03" db="EMBL/GenBank/DDBJ databases">
        <title>Five novel Rahnella species.</title>
        <authorList>
            <person name="Brady C."/>
            <person name="Asselin J."/>
            <person name="Beer S."/>
            <person name="Bruberg M.B."/>
            <person name="Crampton B."/>
            <person name="Venter S."/>
            <person name="Arnold D."/>
            <person name="Denman S."/>
        </authorList>
    </citation>
    <scope>NUCLEOTIDE SEQUENCE [LARGE SCALE GENOMIC DNA]</scope>
    <source>
        <strain evidence="1 2">L72c</strain>
    </source>
</reference>
<evidence type="ECO:0000313" key="1">
    <source>
        <dbReference type="EMBL" id="MBU9834733.1"/>
    </source>
</evidence>
<gene>
    <name evidence="1" type="ORF">J1786_07895</name>
</gene>
<comment type="caution">
    <text evidence="1">The sequence shown here is derived from an EMBL/GenBank/DDBJ whole genome shotgun (WGS) entry which is preliminary data.</text>
</comment>
<protein>
    <submittedName>
        <fullName evidence="1">Uncharacterized protein</fullName>
    </submittedName>
</protein>
<dbReference type="RefSeq" id="WP_217138071.1">
    <property type="nucleotide sequence ID" value="NZ_JAFMOU010000064.1"/>
</dbReference>
<sequence>MVAIQDGWAAAQDGKVASQLAALKNGNVSASVTLQVNIGASKSKITFERVSNQVSGSTISSASRFADRSTAESAVSAALDTN</sequence>
<name>A0ABS6KZF5_9GAMM</name>
<evidence type="ECO:0000313" key="2">
    <source>
        <dbReference type="Proteomes" id="UP000699865"/>
    </source>
</evidence>
<dbReference type="Proteomes" id="UP000699865">
    <property type="component" value="Unassembled WGS sequence"/>
</dbReference>
<dbReference type="EMBL" id="JAFMOU010000064">
    <property type="protein sequence ID" value="MBU9834733.1"/>
    <property type="molecule type" value="Genomic_DNA"/>
</dbReference>
<keyword evidence="2" id="KW-1185">Reference proteome</keyword>
<accession>A0ABS6KZF5</accession>